<keyword evidence="2" id="KW-0175">Coiled coil</keyword>
<accession>A0ABD2I9F1</accession>
<dbReference type="AlphaFoldDB" id="A0ABD2I9F1"/>
<evidence type="ECO:0000256" key="1">
    <source>
        <dbReference type="ARBA" id="ARBA00006349"/>
    </source>
</evidence>
<dbReference type="Gene3D" id="1.20.5.430">
    <property type="match status" value="1"/>
</dbReference>
<dbReference type="EMBL" id="JBICBT010001309">
    <property type="protein sequence ID" value="KAL3073830.1"/>
    <property type="molecule type" value="Genomic_DNA"/>
</dbReference>
<evidence type="ECO:0000313" key="5">
    <source>
        <dbReference type="Proteomes" id="UP001620626"/>
    </source>
</evidence>
<keyword evidence="5" id="KW-1185">Reference proteome</keyword>
<protein>
    <submittedName>
        <fullName evidence="4">Uncharacterized protein</fullName>
    </submittedName>
</protein>
<dbReference type="Pfam" id="PF06825">
    <property type="entry name" value="HSBP1"/>
    <property type="match status" value="1"/>
</dbReference>
<reference evidence="4 5" key="1">
    <citation type="submission" date="2024-10" db="EMBL/GenBank/DDBJ databases">
        <authorList>
            <person name="Kim D."/>
        </authorList>
    </citation>
    <scope>NUCLEOTIDE SEQUENCE [LARGE SCALE GENOMIC DNA]</scope>
    <source>
        <strain evidence="4">BH-2024</strain>
    </source>
</reference>
<feature type="coiled-coil region" evidence="2">
    <location>
        <begin position="97"/>
        <end position="124"/>
    </location>
</feature>
<sequence>MQQQEPFNFSVLKFQLSFAIGCKKILFEFLQKKAMTEVKKEPIFTEVKKEPIFTAETPAAEPRRDSAVSTMPPDFDDVTAVIEGVLRETRDRFQAMADQIIHRIDEMTQRVDSLEKNITEMMASDSALVASTSGTGRRGPPMIDGRRGRQKMNIYNNNNKRFVYVLCLLREKGF</sequence>
<evidence type="ECO:0000256" key="2">
    <source>
        <dbReference type="SAM" id="Coils"/>
    </source>
</evidence>
<comment type="similarity">
    <text evidence="1">Belongs to the HSBP1 family.</text>
</comment>
<evidence type="ECO:0000256" key="3">
    <source>
        <dbReference type="SAM" id="MobiDB-lite"/>
    </source>
</evidence>
<gene>
    <name evidence="4" type="ORF">niasHT_034862</name>
</gene>
<dbReference type="Proteomes" id="UP001620626">
    <property type="component" value="Unassembled WGS sequence"/>
</dbReference>
<proteinExistence type="inferred from homology"/>
<dbReference type="PANTHER" id="PTHR19424">
    <property type="entry name" value="HEAT SHOCK FACTOR BINDING PROTEIN 1"/>
    <property type="match status" value="1"/>
</dbReference>
<feature type="region of interest" description="Disordered" evidence="3">
    <location>
        <begin position="129"/>
        <end position="148"/>
    </location>
</feature>
<evidence type="ECO:0000313" key="4">
    <source>
        <dbReference type="EMBL" id="KAL3073830.1"/>
    </source>
</evidence>
<dbReference type="InterPro" id="IPR009643">
    <property type="entry name" value="HS1-bd"/>
</dbReference>
<organism evidence="4 5">
    <name type="scientific">Heterodera trifolii</name>
    <dbReference type="NCBI Taxonomy" id="157864"/>
    <lineage>
        <taxon>Eukaryota</taxon>
        <taxon>Metazoa</taxon>
        <taxon>Ecdysozoa</taxon>
        <taxon>Nematoda</taxon>
        <taxon>Chromadorea</taxon>
        <taxon>Rhabditida</taxon>
        <taxon>Tylenchina</taxon>
        <taxon>Tylenchomorpha</taxon>
        <taxon>Tylenchoidea</taxon>
        <taxon>Heteroderidae</taxon>
        <taxon>Heteroderinae</taxon>
        <taxon>Heterodera</taxon>
    </lineage>
</organism>
<dbReference type="PANTHER" id="PTHR19424:SF0">
    <property type="entry name" value="HEAT SHOCK FACTOR BINDING PROTEIN 1"/>
    <property type="match status" value="1"/>
</dbReference>
<name>A0ABD2I9F1_9BILA</name>
<comment type="caution">
    <text evidence="4">The sequence shown here is derived from an EMBL/GenBank/DDBJ whole genome shotgun (WGS) entry which is preliminary data.</text>
</comment>